<dbReference type="NCBIfam" id="TIGR01656">
    <property type="entry name" value="Histidinol-ppas"/>
    <property type="match status" value="1"/>
</dbReference>
<dbReference type="SUPFAM" id="SSF56784">
    <property type="entry name" value="HAD-like"/>
    <property type="match status" value="1"/>
</dbReference>
<evidence type="ECO:0000256" key="11">
    <source>
        <dbReference type="PIRSR" id="PIRSR004682-4"/>
    </source>
</evidence>
<dbReference type="PATRIC" id="fig|927665.4.peg.4271"/>
<dbReference type="NCBIfam" id="TIGR01662">
    <property type="entry name" value="HAD-SF-IIIA"/>
    <property type="match status" value="1"/>
</dbReference>
<evidence type="ECO:0000256" key="3">
    <source>
        <dbReference type="ARBA" id="ARBA00022723"/>
    </source>
</evidence>
<feature type="binding site" evidence="11">
    <location>
        <position position="102"/>
    </location>
    <ligand>
        <name>Zn(2+)</name>
        <dbReference type="ChEBI" id="CHEBI:29105"/>
    </ligand>
</feature>
<feature type="site" description="Stabilizes the phosphoryl group" evidence="10">
    <location>
        <position position="104"/>
    </location>
</feature>
<comment type="subcellular location">
    <subcellularLocation>
        <location evidence="1 7">Cytoplasm</location>
    </subcellularLocation>
</comment>
<dbReference type="STRING" id="927665.HMPREF1535_04157"/>
<feature type="binding site" evidence="11">
    <location>
        <position position="13"/>
    </location>
    <ligand>
        <name>Mg(2+)</name>
        <dbReference type="ChEBI" id="CHEBI:18420"/>
    </ligand>
</feature>
<keyword evidence="11" id="KW-0862">Zinc</keyword>
<evidence type="ECO:0000256" key="4">
    <source>
        <dbReference type="ARBA" id="ARBA00022801"/>
    </source>
</evidence>
<evidence type="ECO:0000256" key="10">
    <source>
        <dbReference type="PIRSR" id="PIRSR004682-3"/>
    </source>
</evidence>
<feature type="binding site" evidence="9">
    <location>
        <begin position="103"/>
        <end position="104"/>
    </location>
    <ligand>
        <name>substrate</name>
    </ligand>
</feature>
<feature type="binding site" evidence="9">
    <location>
        <position position="130"/>
    </location>
    <ligand>
        <name>substrate</name>
    </ligand>
</feature>
<dbReference type="EMBL" id="AQHV01000021">
    <property type="protein sequence ID" value="KKB48928.1"/>
    <property type="molecule type" value="Genomic_DNA"/>
</dbReference>
<feature type="active site" description="Nucleophile" evidence="8">
    <location>
        <position position="11"/>
    </location>
</feature>
<keyword evidence="3 11" id="KW-0479">Metal-binding</keyword>
<reference evidence="12 13" key="1">
    <citation type="submission" date="2013-04" db="EMBL/GenBank/DDBJ databases">
        <title>The Genome Sequence of Parabacteroides goldsteinii DSM 19448.</title>
        <authorList>
            <consortium name="The Broad Institute Genomics Platform"/>
            <person name="Earl A."/>
            <person name="Ward D."/>
            <person name="Feldgarden M."/>
            <person name="Gevers D."/>
            <person name="Martens E."/>
            <person name="Sakamoto M."/>
            <person name="Benno Y."/>
            <person name="Song Y."/>
            <person name="Liu C."/>
            <person name="Lee J."/>
            <person name="Bolanos M."/>
            <person name="Vaisanen M.L."/>
            <person name="Finegold S.M."/>
            <person name="Walker B."/>
            <person name="Young S."/>
            <person name="Zeng Q."/>
            <person name="Gargeya S."/>
            <person name="Fitzgerald M."/>
            <person name="Haas B."/>
            <person name="Abouelleil A."/>
            <person name="Allen A.W."/>
            <person name="Alvarado L."/>
            <person name="Arachchi H.M."/>
            <person name="Berlin A.M."/>
            <person name="Chapman S.B."/>
            <person name="Gainer-Dewar J."/>
            <person name="Goldberg J."/>
            <person name="Griggs A."/>
            <person name="Gujja S."/>
            <person name="Hansen M."/>
            <person name="Howarth C."/>
            <person name="Imamovic A."/>
            <person name="Ireland A."/>
            <person name="Larimer J."/>
            <person name="McCowan C."/>
            <person name="Murphy C."/>
            <person name="Pearson M."/>
            <person name="Poon T.W."/>
            <person name="Priest M."/>
            <person name="Roberts A."/>
            <person name="Saif S."/>
            <person name="Shea T."/>
            <person name="Sisk P."/>
            <person name="Sykes S."/>
            <person name="Wortman J."/>
            <person name="Nusbaum C."/>
            <person name="Birren B."/>
        </authorList>
    </citation>
    <scope>NUCLEOTIDE SEQUENCE [LARGE SCALE GENOMIC DNA]</scope>
    <source>
        <strain evidence="12 13">DSM 19448</strain>
    </source>
</reference>
<dbReference type="RefSeq" id="WP_046147299.1">
    <property type="nucleotide sequence ID" value="NZ_KQ033913.1"/>
</dbReference>
<dbReference type="InterPro" id="IPR006549">
    <property type="entry name" value="HAD-SF_hydro_IIIA"/>
</dbReference>
<dbReference type="CDD" id="cd07503">
    <property type="entry name" value="HAD_HisB-N"/>
    <property type="match status" value="1"/>
</dbReference>
<feature type="binding site" evidence="11">
    <location>
        <position position="130"/>
    </location>
    <ligand>
        <name>Mg(2+)</name>
        <dbReference type="ChEBI" id="CHEBI:18420"/>
    </ligand>
</feature>
<dbReference type="GO" id="GO:0005737">
    <property type="term" value="C:cytoplasm"/>
    <property type="evidence" value="ECO:0007669"/>
    <property type="project" value="UniProtKB-SubCell"/>
</dbReference>
<dbReference type="GO" id="GO:0005975">
    <property type="term" value="P:carbohydrate metabolic process"/>
    <property type="evidence" value="ECO:0007669"/>
    <property type="project" value="InterPro"/>
</dbReference>
<dbReference type="InterPro" id="IPR006543">
    <property type="entry name" value="Histidinol-phos"/>
</dbReference>
<comment type="similarity">
    <text evidence="7">Belongs to the gmhB family.</text>
</comment>
<evidence type="ECO:0000256" key="5">
    <source>
        <dbReference type="ARBA" id="ARBA00023277"/>
    </source>
</evidence>
<dbReference type="Proteomes" id="UP000033047">
    <property type="component" value="Unassembled WGS sequence"/>
</dbReference>
<dbReference type="GO" id="GO:0046872">
    <property type="term" value="F:metal ion binding"/>
    <property type="evidence" value="ECO:0007669"/>
    <property type="project" value="UniProtKB-KW"/>
</dbReference>
<feature type="binding site" evidence="9">
    <location>
        <begin position="19"/>
        <end position="22"/>
    </location>
    <ligand>
        <name>substrate</name>
    </ligand>
</feature>
<accession>A0A0F5ITU9</accession>
<proteinExistence type="inferred from homology"/>
<evidence type="ECO:0000256" key="7">
    <source>
        <dbReference type="PIRNR" id="PIRNR004682"/>
    </source>
</evidence>
<feature type="site" description="Contributes to substrate recognition" evidence="10">
    <location>
        <position position="103"/>
    </location>
</feature>
<dbReference type="HOGENOM" id="CLU_085077_3_1_10"/>
<organism evidence="12 13">
    <name type="scientific">Parabacteroides goldsteinii DSM 19448 = WAL 12034</name>
    <dbReference type="NCBI Taxonomy" id="927665"/>
    <lineage>
        <taxon>Bacteria</taxon>
        <taxon>Pseudomonadati</taxon>
        <taxon>Bacteroidota</taxon>
        <taxon>Bacteroidia</taxon>
        <taxon>Bacteroidales</taxon>
        <taxon>Tannerellaceae</taxon>
        <taxon>Parabacteroides</taxon>
    </lineage>
</organism>
<keyword evidence="4 7" id="KW-0378">Hydrolase</keyword>
<evidence type="ECO:0000256" key="6">
    <source>
        <dbReference type="ARBA" id="ARBA00031828"/>
    </source>
</evidence>
<comment type="cofactor">
    <cofactor evidence="11">
        <name>Mg(2+)</name>
        <dbReference type="ChEBI" id="CHEBI:18420"/>
    </cofactor>
</comment>
<evidence type="ECO:0000313" key="13">
    <source>
        <dbReference type="Proteomes" id="UP000033047"/>
    </source>
</evidence>
<feature type="active site" description="Proton donor" evidence="8">
    <location>
        <position position="13"/>
    </location>
</feature>
<comment type="cofactor">
    <cofactor evidence="11">
        <name>Zn(2+)</name>
        <dbReference type="ChEBI" id="CHEBI:29105"/>
    </cofactor>
</comment>
<dbReference type="PANTHER" id="PTHR42891">
    <property type="entry name" value="D-GLYCERO-BETA-D-MANNO-HEPTOSE-1,7-BISPHOSPHATE 7-PHOSPHATASE"/>
    <property type="match status" value="1"/>
</dbReference>
<evidence type="ECO:0000256" key="9">
    <source>
        <dbReference type="PIRSR" id="PIRSR004682-2"/>
    </source>
</evidence>
<dbReference type="InterPro" id="IPR036412">
    <property type="entry name" value="HAD-like_sf"/>
</dbReference>
<protein>
    <recommendedName>
        <fullName evidence="6 7">D,D-heptose 1,7-bisphosphate phosphatase</fullName>
        <ecNumber evidence="7">3.1.3.-</ecNumber>
    </recommendedName>
</protein>
<feature type="binding site" evidence="11">
    <location>
        <position position="100"/>
    </location>
    <ligand>
        <name>Zn(2+)</name>
        <dbReference type="ChEBI" id="CHEBI:29105"/>
    </ligand>
</feature>
<feature type="binding site" evidence="9">
    <location>
        <begin position="53"/>
        <end position="56"/>
    </location>
    <ligand>
        <name>substrate</name>
    </ligand>
</feature>
<sequence length="165" mass="18848">MCLKSKAIFLDRDGTINEDYGYVYKLSDLKLIEGVTKELTRLQDKGYLLIIVTNQSGIGRNKYTYEDALRFNDGLLTVLKKEKVFITDVFMCPHVPEENCECRKPKPGMLRGAMKKYNIDPGQSYMLGDKMSDVECGQNAGVSSFLITQKNDLHHWVDLILKEDI</sequence>
<feature type="binding site" evidence="11">
    <location>
        <position position="11"/>
    </location>
    <ligand>
        <name>Mg(2+)</name>
        <dbReference type="ChEBI" id="CHEBI:18420"/>
    </ligand>
</feature>
<dbReference type="Gene3D" id="3.40.50.1000">
    <property type="entry name" value="HAD superfamily/HAD-like"/>
    <property type="match status" value="1"/>
</dbReference>
<name>A0A0F5ITU9_9BACT</name>
<comment type="caution">
    <text evidence="12">The sequence shown here is derived from an EMBL/GenBank/DDBJ whole genome shotgun (WGS) entry which is preliminary data.</text>
</comment>
<feature type="binding site" evidence="9">
    <location>
        <begin position="11"/>
        <end position="13"/>
    </location>
    <ligand>
        <name>substrate</name>
    </ligand>
</feature>
<dbReference type="EC" id="3.1.3.-" evidence="7"/>
<feature type="site" description="Stabilizes the phosphoryl group" evidence="10">
    <location>
        <position position="53"/>
    </location>
</feature>
<dbReference type="InterPro" id="IPR023214">
    <property type="entry name" value="HAD_sf"/>
</dbReference>
<evidence type="ECO:0000256" key="2">
    <source>
        <dbReference type="ARBA" id="ARBA00022490"/>
    </source>
</evidence>
<dbReference type="InterPro" id="IPR004446">
    <property type="entry name" value="Heptose_bisP_phosphatase"/>
</dbReference>
<dbReference type="PIRSF" id="PIRSF004682">
    <property type="entry name" value="GmhB"/>
    <property type="match status" value="1"/>
</dbReference>
<evidence type="ECO:0000313" key="12">
    <source>
        <dbReference type="EMBL" id="KKB48928.1"/>
    </source>
</evidence>
<keyword evidence="2 7" id="KW-0963">Cytoplasm</keyword>
<dbReference type="AlphaFoldDB" id="A0A0F5ITU9"/>
<keyword evidence="11" id="KW-0460">Magnesium</keyword>
<evidence type="ECO:0000256" key="1">
    <source>
        <dbReference type="ARBA" id="ARBA00004496"/>
    </source>
</evidence>
<feature type="binding site" evidence="11">
    <location>
        <position position="94"/>
    </location>
    <ligand>
        <name>Zn(2+)</name>
        <dbReference type="ChEBI" id="CHEBI:29105"/>
    </ligand>
</feature>
<feature type="binding site" evidence="11">
    <location>
        <position position="92"/>
    </location>
    <ligand>
        <name>Zn(2+)</name>
        <dbReference type="ChEBI" id="CHEBI:29105"/>
    </ligand>
</feature>
<keyword evidence="5 7" id="KW-0119">Carbohydrate metabolism</keyword>
<feature type="binding site" evidence="11">
    <location>
        <position position="129"/>
    </location>
    <ligand>
        <name>Mg(2+)</name>
        <dbReference type="ChEBI" id="CHEBI:18420"/>
    </ligand>
</feature>
<evidence type="ECO:0000256" key="8">
    <source>
        <dbReference type="PIRSR" id="PIRSR004682-1"/>
    </source>
</evidence>
<gene>
    <name evidence="12" type="ORF">HMPREF1535_04157</name>
</gene>
<dbReference type="Pfam" id="PF13242">
    <property type="entry name" value="Hydrolase_like"/>
    <property type="match status" value="1"/>
</dbReference>
<dbReference type="PANTHER" id="PTHR42891:SF1">
    <property type="entry name" value="D-GLYCERO-BETA-D-MANNO-HEPTOSE-1,7-BISPHOSPHATE 7-PHOSPHATASE"/>
    <property type="match status" value="1"/>
</dbReference>
<dbReference type="GO" id="GO:0016791">
    <property type="term" value="F:phosphatase activity"/>
    <property type="evidence" value="ECO:0007669"/>
    <property type="project" value="InterPro"/>
</dbReference>